<evidence type="ECO:0000259" key="2">
    <source>
        <dbReference type="Pfam" id="PF00535"/>
    </source>
</evidence>
<dbReference type="Pfam" id="PF00535">
    <property type="entry name" value="Glycos_transf_2"/>
    <property type="match status" value="1"/>
</dbReference>
<dbReference type="SUPFAM" id="SSF53448">
    <property type="entry name" value="Nucleotide-diphospho-sugar transferases"/>
    <property type="match status" value="1"/>
</dbReference>
<name>A0A0F9URR8_9ZZZZ</name>
<evidence type="ECO:0000313" key="3">
    <source>
        <dbReference type="EMBL" id="KKN63851.1"/>
    </source>
</evidence>
<reference evidence="3" key="1">
    <citation type="journal article" date="2015" name="Nature">
        <title>Complex archaea that bridge the gap between prokaryotes and eukaryotes.</title>
        <authorList>
            <person name="Spang A."/>
            <person name="Saw J.H."/>
            <person name="Jorgensen S.L."/>
            <person name="Zaremba-Niedzwiedzka K."/>
            <person name="Martijn J."/>
            <person name="Lind A.E."/>
            <person name="van Eijk R."/>
            <person name="Schleper C."/>
            <person name="Guy L."/>
            <person name="Ettema T.J."/>
        </authorList>
    </citation>
    <scope>NUCLEOTIDE SEQUENCE</scope>
</reference>
<dbReference type="PANTHER" id="PTHR43685:SF2">
    <property type="entry name" value="GLYCOSYLTRANSFERASE 2-LIKE DOMAIN-CONTAINING PROTEIN"/>
    <property type="match status" value="1"/>
</dbReference>
<dbReference type="AlphaFoldDB" id="A0A0F9URR8"/>
<dbReference type="InterPro" id="IPR029044">
    <property type="entry name" value="Nucleotide-diphossugar_trans"/>
</dbReference>
<organism evidence="3">
    <name type="scientific">marine sediment metagenome</name>
    <dbReference type="NCBI Taxonomy" id="412755"/>
    <lineage>
        <taxon>unclassified sequences</taxon>
        <taxon>metagenomes</taxon>
        <taxon>ecological metagenomes</taxon>
    </lineage>
</organism>
<feature type="region of interest" description="Disordered" evidence="1">
    <location>
        <begin position="303"/>
        <end position="327"/>
    </location>
</feature>
<protein>
    <recommendedName>
        <fullName evidence="2">Glycosyltransferase 2-like domain-containing protein</fullName>
    </recommendedName>
</protein>
<feature type="domain" description="Glycosyltransferase 2-like" evidence="2">
    <location>
        <begin position="4"/>
        <end position="128"/>
    </location>
</feature>
<sequence>MTISVIMANYQGAAYLDAAIASVLRQTHEDLELLVADDASTDGSAEILTRWQGRDKRIVPLLSDRNQGAAAARNRCLAAARGDWIAVVDSDDLLHPDRLRRMLSVARDRNAAFVADDMLFISDAPEEAGQTLLQSLSLCAPRPISAQDMVLSDVPGQGLPPLGYLKPLIARAAIGGLRYDETLQVSEDFDFYLRILIAGPTALLLPEPTYGYRRHAGSLSHRLSIEAVTRMIAAQPGPSADMPAELTAAMALRDKGLRHKLAYETLVAAVKKRQALSAGALLLRRPGLLRDLRQSVTERLARRAPERTGRTDLKLSLGEGPTGDGMHLRIPQVPAPGGTWSEPPAPIAARLSALAAAHDLNVQSTGASGDWALGLVFAQADGAARA</sequence>
<gene>
    <name evidence="3" type="ORF">LCGC14_0497810</name>
</gene>
<comment type="caution">
    <text evidence="3">The sequence shown here is derived from an EMBL/GenBank/DDBJ whole genome shotgun (WGS) entry which is preliminary data.</text>
</comment>
<feature type="compositionally biased region" description="Basic and acidic residues" evidence="1">
    <location>
        <begin position="303"/>
        <end position="313"/>
    </location>
</feature>
<proteinExistence type="predicted"/>
<accession>A0A0F9URR8</accession>
<dbReference type="EMBL" id="LAZR01000577">
    <property type="protein sequence ID" value="KKN63851.1"/>
    <property type="molecule type" value="Genomic_DNA"/>
</dbReference>
<dbReference type="Gene3D" id="3.90.550.10">
    <property type="entry name" value="Spore Coat Polysaccharide Biosynthesis Protein SpsA, Chain A"/>
    <property type="match status" value="1"/>
</dbReference>
<evidence type="ECO:0000256" key="1">
    <source>
        <dbReference type="SAM" id="MobiDB-lite"/>
    </source>
</evidence>
<dbReference type="InterPro" id="IPR001173">
    <property type="entry name" value="Glyco_trans_2-like"/>
</dbReference>
<dbReference type="InterPro" id="IPR050834">
    <property type="entry name" value="Glycosyltransf_2"/>
</dbReference>
<dbReference type="CDD" id="cd00761">
    <property type="entry name" value="Glyco_tranf_GTA_type"/>
    <property type="match status" value="1"/>
</dbReference>
<dbReference type="PANTHER" id="PTHR43685">
    <property type="entry name" value="GLYCOSYLTRANSFERASE"/>
    <property type="match status" value="1"/>
</dbReference>